<organism evidence="2 3">
    <name type="scientific">Pararobbsia silviterrae</name>
    <dbReference type="NCBI Taxonomy" id="1792498"/>
    <lineage>
        <taxon>Bacteria</taxon>
        <taxon>Pseudomonadati</taxon>
        <taxon>Pseudomonadota</taxon>
        <taxon>Betaproteobacteria</taxon>
        <taxon>Burkholderiales</taxon>
        <taxon>Burkholderiaceae</taxon>
        <taxon>Pararobbsia</taxon>
    </lineage>
</organism>
<feature type="compositionally biased region" description="Basic residues" evidence="1">
    <location>
        <begin position="1"/>
        <end position="14"/>
    </location>
</feature>
<gene>
    <name evidence="2" type="ORF">D7S86_26035</name>
</gene>
<keyword evidence="3" id="KW-1185">Reference proteome</keyword>
<protein>
    <submittedName>
        <fullName evidence="2">Uncharacterized protein</fullName>
    </submittedName>
</protein>
<comment type="caution">
    <text evidence="2">The sequence shown here is derived from an EMBL/GenBank/DDBJ whole genome shotgun (WGS) entry which is preliminary data.</text>
</comment>
<feature type="region of interest" description="Disordered" evidence="1">
    <location>
        <begin position="1"/>
        <end position="76"/>
    </location>
</feature>
<feature type="compositionally biased region" description="Basic and acidic residues" evidence="1">
    <location>
        <begin position="15"/>
        <end position="24"/>
    </location>
</feature>
<dbReference type="Proteomes" id="UP000270342">
    <property type="component" value="Unassembled WGS sequence"/>
</dbReference>
<evidence type="ECO:0000313" key="3">
    <source>
        <dbReference type="Proteomes" id="UP000270342"/>
    </source>
</evidence>
<evidence type="ECO:0000256" key="1">
    <source>
        <dbReference type="SAM" id="MobiDB-lite"/>
    </source>
</evidence>
<proteinExistence type="predicted"/>
<name>A0A494X3N5_9BURK</name>
<feature type="compositionally biased region" description="Polar residues" evidence="1">
    <location>
        <begin position="64"/>
        <end position="76"/>
    </location>
</feature>
<dbReference type="EMBL" id="RBZU01000017">
    <property type="protein sequence ID" value="RKP45308.1"/>
    <property type="molecule type" value="Genomic_DNA"/>
</dbReference>
<evidence type="ECO:0000313" key="2">
    <source>
        <dbReference type="EMBL" id="RKP45308.1"/>
    </source>
</evidence>
<reference evidence="2 3" key="1">
    <citation type="submission" date="2018-10" db="EMBL/GenBank/DDBJ databases">
        <title>Robbsia sp. DHC34, isolated from soil.</title>
        <authorList>
            <person name="Gao Z.-H."/>
            <person name="Qiu L.-H."/>
        </authorList>
    </citation>
    <scope>NUCLEOTIDE SEQUENCE [LARGE SCALE GENOMIC DNA]</scope>
    <source>
        <strain evidence="2 3">DHC34</strain>
    </source>
</reference>
<sequence>MKRKRPTHRSSRKPRACDAAHAAEHGAPYPAKARPRGRGAVARDVFDSHREPETAPGRFIFDGSSGSRFQTDASTQ</sequence>
<dbReference type="AlphaFoldDB" id="A0A494X3N5"/>
<accession>A0A494X3N5</accession>
<feature type="compositionally biased region" description="Basic and acidic residues" evidence="1">
    <location>
        <begin position="44"/>
        <end position="53"/>
    </location>
</feature>